<comment type="subcellular location">
    <subcellularLocation>
        <location evidence="8">Cytoplasm</location>
    </subcellularLocation>
</comment>
<reference evidence="11 12" key="1">
    <citation type="submission" date="2024-11" db="EMBL/GenBank/DDBJ databases">
        <authorList>
            <person name="Heng Y.C."/>
            <person name="Lim A.C.H."/>
            <person name="Lee J.K.Y."/>
            <person name="Kittelmann S."/>
        </authorList>
    </citation>
    <scope>NUCLEOTIDE SEQUENCE [LARGE SCALE GENOMIC DNA]</scope>
    <source>
        <strain evidence="11 12">WILCCON 0185</strain>
    </source>
</reference>
<dbReference type="HAMAP" id="MF_00124">
    <property type="entry name" value="Thymidine_kinase"/>
    <property type="match status" value="1"/>
</dbReference>
<evidence type="ECO:0000256" key="8">
    <source>
        <dbReference type="HAMAP-Rule" id="MF_00124"/>
    </source>
</evidence>
<keyword evidence="8" id="KW-0479">Metal-binding</keyword>
<comment type="caution">
    <text evidence="11">The sequence shown here is derived from an EMBL/GenBank/DDBJ whole genome shotgun (WGS) entry which is preliminary data.</text>
</comment>
<dbReference type="PANTHER" id="PTHR11441:SF0">
    <property type="entry name" value="THYMIDINE KINASE, CYTOSOLIC"/>
    <property type="match status" value="1"/>
</dbReference>
<gene>
    <name evidence="8" type="primary">tdk</name>
    <name evidence="11" type="ORF">ACJDUG_02680</name>
</gene>
<keyword evidence="8" id="KW-0862">Zinc</keyword>
<feature type="binding site" evidence="8">
    <location>
        <position position="187"/>
    </location>
    <ligand>
        <name>Zn(2+)</name>
        <dbReference type="ChEBI" id="CHEBI:29105"/>
    </ligand>
</feature>
<dbReference type="Pfam" id="PF00265">
    <property type="entry name" value="TK"/>
    <property type="match status" value="1"/>
</dbReference>
<dbReference type="EMBL" id="JBJHZZ010000001">
    <property type="protein sequence ID" value="MFL0245881.1"/>
    <property type="molecule type" value="Genomic_DNA"/>
</dbReference>
<evidence type="ECO:0000256" key="7">
    <source>
        <dbReference type="ARBA" id="ARBA00022840"/>
    </source>
</evidence>
<dbReference type="Gene3D" id="3.40.50.300">
    <property type="entry name" value="P-loop containing nucleotide triphosphate hydrolases"/>
    <property type="match status" value="1"/>
</dbReference>
<dbReference type="InterPro" id="IPR027417">
    <property type="entry name" value="P-loop_NTPase"/>
</dbReference>
<feature type="binding site" evidence="8">
    <location>
        <position position="184"/>
    </location>
    <ligand>
        <name>Zn(2+)</name>
        <dbReference type="ChEBI" id="CHEBI:29105"/>
    </ligand>
</feature>
<keyword evidence="4 8" id="KW-0808">Transferase</keyword>
<feature type="binding site" evidence="8">
    <location>
        <position position="146"/>
    </location>
    <ligand>
        <name>Zn(2+)</name>
        <dbReference type="ChEBI" id="CHEBI:29105"/>
    </ligand>
</feature>
<dbReference type="GO" id="GO:0004797">
    <property type="term" value="F:thymidine kinase activity"/>
    <property type="evidence" value="ECO:0007669"/>
    <property type="project" value="UniProtKB-EC"/>
</dbReference>
<feature type="active site" description="Proton acceptor" evidence="8">
    <location>
        <position position="89"/>
    </location>
</feature>
<dbReference type="PANTHER" id="PTHR11441">
    <property type="entry name" value="THYMIDINE KINASE"/>
    <property type="match status" value="1"/>
</dbReference>
<feature type="binding site" evidence="8">
    <location>
        <position position="148"/>
    </location>
    <ligand>
        <name>Zn(2+)</name>
        <dbReference type="ChEBI" id="CHEBI:29105"/>
    </ligand>
</feature>
<feature type="binding site" evidence="8">
    <location>
        <begin position="88"/>
        <end position="91"/>
    </location>
    <ligand>
        <name>ATP</name>
        <dbReference type="ChEBI" id="CHEBI:30616"/>
    </ligand>
</feature>
<dbReference type="PIRSF" id="PIRSF035805">
    <property type="entry name" value="TK_cell"/>
    <property type="match status" value="1"/>
</dbReference>
<dbReference type="RefSeq" id="WP_406768336.1">
    <property type="nucleotide sequence ID" value="NZ_JBJHZZ010000001.1"/>
</dbReference>
<evidence type="ECO:0000256" key="6">
    <source>
        <dbReference type="ARBA" id="ARBA00022777"/>
    </source>
</evidence>
<comment type="similarity">
    <text evidence="1 8 10">Belongs to the thymidine kinase family.</text>
</comment>
<evidence type="ECO:0000313" key="11">
    <source>
        <dbReference type="EMBL" id="MFL0245881.1"/>
    </source>
</evidence>
<dbReference type="NCBIfam" id="NF003300">
    <property type="entry name" value="PRK04296.1-5"/>
    <property type="match status" value="1"/>
</dbReference>
<keyword evidence="12" id="KW-1185">Reference proteome</keyword>
<protein>
    <recommendedName>
        <fullName evidence="2 8">Thymidine kinase</fullName>
        <ecNumber evidence="2 8">2.7.1.21</ecNumber>
    </recommendedName>
</protein>
<dbReference type="Gene3D" id="3.30.60.20">
    <property type="match status" value="1"/>
</dbReference>
<keyword evidence="8" id="KW-0963">Cytoplasm</keyword>
<dbReference type="SUPFAM" id="SSF52540">
    <property type="entry name" value="P-loop containing nucleoside triphosphate hydrolases"/>
    <property type="match status" value="1"/>
</dbReference>
<evidence type="ECO:0000256" key="4">
    <source>
        <dbReference type="ARBA" id="ARBA00022679"/>
    </source>
</evidence>
<proteinExistence type="inferred from homology"/>
<accession>A0ABW8T0R2</accession>
<comment type="subunit">
    <text evidence="8">Homotetramer.</text>
</comment>
<keyword evidence="7 8" id="KW-0067">ATP-binding</keyword>
<dbReference type="SUPFAM" id="SSF57716">
    <property type="entry name" value="Glucocorticoid receptor-like (DNA-binding domain)"/>
    <property type="match status" value="1"/>
</dbReference>
<comment type="catalytic activity">
    <reaction evidence="8 9">
        <text>thymidine + ATP = dTMP + ADP + H(+)</text>
        <dbReference type="Rhea" id="RHEA:19129"/>
        <dbReference type="ChEBI" id="CHEBI:15378"/>
        <dbReference type="ChEBI" id="CHEBI:17748"/>
        <dbReference type="ChEBI" id="CHEBI:30616"/>
        <dbReference type="ChEBI" id="CHEBI:63528"/>
        <dbReference type="ChEBI" id="CHEBI:456216"/>
        <dbReference type="EC" id="2.7.1.21"/>
    </reaction>
</comment>
<evidence type="ECO:0000313" key="12">
    <source>
        <dbReference type="Proteomes" id="UP001623591"/>
    </source>
</evidence>
<dbReference type="EC" id="2.7.1.21" evidence="2 8"/>
<dbReference type="InterPro" id="IPR001267">
    <property type="entry name" value="Thymidine_kinase"/>
</dbReference>
<evidence type="ECO:0000256" key="5">
    <source>
        <dbReference type="ARBA" id="ARBA00022741"/>
    </source>
</evidence>
<keyword evidence="3 8" id="KW-0237">DNA synthesis</keyword>
<evidence type="ECO:0000256" key="2">
    <source>
        <dbReference type="ARBA" id="ARBA00012118"/>
    </source>
</evidence>
<evidence type="ECO:0000256" key="9">
    <source>
        <dbReference type="RuleBase" id="RU000544"/>
    </source>
</evidence>
<dbReference type="Proteomes" id="UP001623591">
    <property type="component" value="Unassembled WGS sequence"/>
</dbReference>
<sequence length="204" mass="23506">MSKLYFRYGAMNCGKSTNLLQVAYNYEERGMNVIIIKPKTDTKGGHKVVSRLGVTREVDLLISEDMNICTEVEALLKKNIRIDCILVDEAQFFKSRHIDQLFEIAVLMDIPVICYGLRTDFQMNGFEGSSRLLLLAHSIEELKNICNCGKKALLNGRMINGKYVFEGKQVAIDKQDNVEYHALCPKCYFQYKKEYENEKLKIKK</sequence>
<evidence type="ECO:0000256" key="10">
    <source>
        <dbReference type="RuleBase" id="RU004165"/>
    </source>
</evidence>
<evidence type="ECO:0000256" key="3">
    <source>
        <dbReference type="ARBA" id="ARBA00022634"/>
    </source>
</evidence>
<organism evidence="11 12">
    <name type="scientific">Candidatus Clostridium stratigraminis</name>
    <dbReference type="NCBI Taxonomy" id="3381661"/>
    <lineage>
        <taxon>Bacteria</taxon>
        <taxon>Bacillati</taxon>
        <taxon>Bacillota</taxon>
        <taxon>Clostridia</taxon>
        <taxon>Eubacteriales</taxon>
        <taxon>Clostridiaceae</taxon>
        <taxon>Clostridium</taxon>
    </lineage>
</organism>
<keyword evidence="5 8" id="KW-0547">Nucleotide-binding</keyword>
<name>A0ABW8T0R2_9CLOT</name>
<keyword evidence="6 8" id="KW-0418">Kinase</keyword>
<feature type="binding site" evidence="8">
    <location>
        <begin position="9"/>
        <end position="16"/>
    </location>
    <ligand>
        <name>ATP</name>
        <dbReference type="ChEBI" id="CHEBI:30616"/>
    </ligand>
</feature>
<evidence type="ECO:0000256" key="1">
    <source>
        <dbReference type="ARBA" id="ARBA00007587"/>
    </source>
</evidence>